<dbReference type="InterPro" id="IPR036397">
    <property type="entry name" value="RNaseH_sf"/>
</dbReference>
<dbReference type="Pfam" id="PF01359">
    <property type="entry name" value="Transposase_1"/>
    <property type="match status" value="1"/>
</dbReference>
<sequence>MCAHWVLSDELKTIRMMCNLTFLHRYQSDGQPFIDNIVKGDESWIHHFVLRFKKATMVWKHPGSPTTKKFKATPSGGTVTATIFWDSCGVILIDYLEHDQTINADLCCAPLTWLCETIRRK</sequence>
<dbReference type="PANTHER" id="PTHR46060:SF1">
    <property type="entry name" value="MARINER MOS1 TRANSPOSASE-LIKE PROTEIN"/>
    <property type="match status" value="1"/>
</dbReference>
<evidence type="ECO:0000313" key="2">
    <source>
        <dbReference type="Proteomes" id="UP000887116"/>
    </source>
</evidence>
<dbReference type="Gene3D" id="3.30.420.10">
    <property type="entry name" value="Ribonuclease H-like superfamily/Ribonuclease H"/>
    <property type="match status" value="1"/>
</dbReference>
<dbReference type="GO" id="GO:0003676">
    <property type="term" value="F:nucleic acid binding"/>
    <property type="evidence" value="ECO:0007669"/>
    <property type="project" value="InterPro"/>
</dbReference>
<dbReference type="AlphaFoldDB" id="A0A8X6EWV2"/>
<dbReference type="InterPro" id="IPR052709">
    <property type="entry name" value="Transposase-MT_Hybrid"/>
</dbReference>
<comment type="caution">
    <text evidence="1">The sequence shown here is derived from an EMBL/GenBank/DDBJ whole genome shotgun (WGS) entry which is preliminary data.</text>
</comment>
<organism evidence="1 2">
    <name type="scientific">Trichonephila clavata</name>
    <name type="common">Joro spider</name>
    <name type="synonym">Nephila clavata</name>
    <dbReference type="NCBI Taxonomy" id="2740835"/>
    <lineage>
        <taxon>Eukaryota</taxon>
        <taxon>Metazoa</taxon>
        <taxon>Ecdysozoa</taxon>
        <taxon>Arthropoda</taxon>
        <taxon>Chelicerata</taxon>
        <taxon>Arachnida</taxon>
        <taxon>Araneae</taxon>
        <taxon>Araneomorphae</taxon>
        <taxon>Entelegynae</taxon>
        <taxon>Araneoidea</taxon>
        <taxon>Nephilidae</taxon>
        <taxon>Trichonephila</taxon>
    </lineage>
</organism>
<protein>
    <submittedName>
        <fullName evidence="1">Histone-lysine N-methyltransferase SETMAR</fullName>
    </submittedName>
</protein>
<dbReference type="OrthoDB" id="6434511at2759"/>
<evidence type="ECO:0000313" key="1">
    <source>
        <dbReference type="EMBL" id="GFQ64448.1"/>
    </source>
</evidence>
<dbReference type="EMBL" id="BMAO01020014">
    <property type="protein sequence ID" value="GFQ64448.1"/>
    <property type="molecule type" value="Genomic_DNA"/>
</dbReference>
<name>A0A8X6EWV2_TRICU</name>
<proteinExistence type="predicted"/>
<gene>
    <name evidence="1" type="primary">X975_15074</name>
    <name evidence="1" type="ORF">TNCT_408241</name>
</gene>
<accession>A0A8X6EWV2</accession>
<dbReference type="Proteomes" id="UP000887116">
    <property type="component" value="Unassembled WGS sequence"/>
</dbReference>
<keyword evidence="2" id="KW-1185">Reference proteome</keyword>
<reference evidence="1" key="1">
    <citation type="submission" date="2020-07" db="EMBL/GenBank/DDBJ databases">
        <title>Multicomponent nature underlies the extraordinary mechanical properties of spider dragline silk.</title>
        <authorList>
            <person name="Kono N."/>
            <person name="Nakamura H."/>
            <person name="Mori M."/>
            <person name="Yoshida Y."/>
            <person name="Ohtoshi R."/>
            <person name="Malay A.D."/>
            <person name="Moran D.A.P."/>
            <person name="Tomita M."/>
            <person name="Numata K."/>
            <person name="Arakawa K."/>
        </authorList>
    </citation>
    <scope>NUCLEOTIDE SEQUENCE</scope>
</reference>
<dbReference type="PANTHER" id="PTHR46060">
    <property type="entry name" value="MARINER MOS1 TRANSPOSASE-LIKE PROTEIN"/>
    <property type="match status" value="1"/>
</dbReference>
<dbReference type="InterPro" id="IPR001888">
    <property type="entry name" value="Transposase_1"/>
</dbReference>